<organism evidence="1 2">
    <name type="scientific">Diaporthe helianthi</name>
    <dbReference type="NCBI Taxonomy" id="158607"/>
    <lineage>
        <taxon>Eukaryota</taxon>
        <taxon>Fungi</taxon>
        <taxon>Dikarya</taxon>
        <taxon>Ascomycota</taxon>
        <taxon>Pezizomycotina</taxon>
        <taxon>Sordariomycetes</taxon>
        <taxon>Sordariomycetidae</taxon>
        <taxon>Diaporthales</taxon>
        <taxon>Diaporthaceae</taxon>
        <taxon>Diaporthe</taxon>
    </lineage>
</organism>
<keyword evidence="2" id="KW-1185">Reference proteome</keyword>
<name>A0A2P5I5J3_DIAHE</name>
<proteinExistence type="predicted"/>
<dbReference type="InParanoid" id="A0A2P5I5J3"/>
<sequence length="101" mass="11346">MMAPSARAQGLHVRPPSVLLHHRQFAAVKILEDQRHDGVPAWIVRGLNIGHQQSLIDATRETQKPKTTSDWNLGISEEAEETRRAVRPPVQPGVRRVCWAS</sequence>
<gene>
    <name evidence="1" type="ORF">DHEL01_v203865</name>
</gene>
<evidence type="ECO:0000313" key="1">
    <source>
        <dbReference type="EMBL" id="POS77747.1"/>
    </source>
</evidence>
<dbReference type="EMBL" id="MAVT02000244">
    <property type="protein sequence ID" value="POS77747.1"/>
    <property type="molecule type" value="Genomic_DNA"/>
</dbReference>
<reference evidence="1" key="1">
    <citation type="submission" date="2017-09" db="EMBL/GenBank/DDBJ databases">
        <title>Polyketide synthases of a Diaporthe helianthi virulent isolate.</title>
        <authorList>
            <person name="Baroncelli R."/>
        </authorList>
    </citation>
    <scope>NUCLEOTIDE SEQUENCE [LARGE SCALE GENOMIC DNA]</scope>
    <source>
        <strain evidence="1">7/96</strain>
    </source>
</reference>
<protein>
    <submittedName>
        <fullName evidence="1">Uncharacterized protein</fullName>
    </submittedName>
</protein>
<evidence type="ECO:0000313" key="2">
    <source>
        <dbReference type="Proteomes" id="UP000094444"/>
    </source>
</evidence>
<dbReference type="Proteomes" id="UP000094444">
    <property type="component" value="Unassembled WGS sequence"/>
</dbReference>
<dbReference type="AlphaFoldDB" id="A0A2P5I5J3"/>
<accession>A0A2P5I5J3</accession>
<comment type="caution">
    <text evidence="1">The sequence shown here is derived from an EMBL/GenBank/DDBJ whole genome shotgun (WGS) entry which is preliminary data.</text>
</comment>